<dbReference type="PROSITE" id="PS00061">
    <property type="entry name" value="ADH_SHORT"/>
    <property type="match status" value="1"/>
</dbReference>
<evidence type="ECO:0000313" key="3">
    <source>
        <dbReference type="EMBL" id="CAE0680815.1"/>
    </source>
</evidence>
<gene>
    <name evidence="3" type="ORF">LGLO00237_LOCUS32602</name>
</gene>
<comment type="similarity">
    <text evidence="2">Belongs to the short-chain dehydrogenases/reductases (SDR) family.</text>
</comment>
<dbReference type="PRINTS" id="PR00080">
    <property type="entry name" value="SDRFAMILY"/>
</dbReference>
<protein>
    <recommendedName>
        <fullName evidence="4">3-hydroxyacyl-CoA dehydrogenase type-2</fullName>
    </recommendedName>
</protein>
<dbReference type="PANTHER" id="PTHR43658:SF8">
    <property type="entry name" value="17-BETA-HYDROXYSTEROID DEHYDROGENASE 14-RELATED"/>
    <property type="match status" value="1"/>
</dbReference>
<dbReference type="InterPro" id="IPR020904">
    <property type="entry name" value="Sc_DH/Rdtase_CS"/>
</dbReference>
<evidence type="ECO:0008006" key="4">
    <source>
        <dbReference type="Google" id="ProtNLM"/>
    </source>
</evidence>
<reference evidence="3" key="1">
    <citation type="submission" date="2021-01" db="EMBL/GenBank/DDBJ databases">
        <authorList>
            <person name="Corre E."/>
            <person name="Pelletier E."/>
            <person name="Niang G."/>
            <person name="Scheremetjew M."/>
            <person name="Finn R."/>
            <person name="Kale V."/>
            <person name="Holt S."/>
            <person name="Cochrane G."/>
            <person name="Meng A."/>
            <person name="Brown T."/>
            <person name="Cohen L."/>
        </authorList>
    </citation>
    <scope>NUCLEOTIDE SEQUENCE</scope>
    <source>
        <strain evidence="3">CCCM811</strain>
    </source>
</reference>
<dbReference type="Pfam" id="PF00106">
    <property type="entry name" value="adh_short"/>
    <property type="match status" value="1"/>
</dbReference>
<dbReference type="SUPFAM" id="SSF51735">
    <property type="entry name" value="NAD(P)-binding Rossmann-fold domains"/>
    <property type="match status" value="1"/>
</dbReference>
<evidence type="ECO:0000256" key="2">
    <source>
        <dbReference type="RuleBase" id="RU000363"/>
    </source>
</evidence>
<dbReference type="PRINTS" id="PR00081">
    <property type="entry name" value="GDHRDH"/>
</dbReference>
<dbReference type="PANTHER" id="PTHR43658">
    <property type="entry name" value="SHORT-CHAIN DEHYDROGENASE/REDUCTASE"/>
    <property type="match status" value="1"/>
</dbReference>
<dbReference type="InterPro" id="IPR002347">
    <property type="entry name" value="SDR_fam"/>
</dbReference>
<keyword evidence="1" id="KW-0560">Oxidoreductase</keyword>
<dbReference type="InterPro" id="IPR036291">
    <property type="entry name" value="NAD(P)-bd_dom_sf"/>
</dbReference>
<accession>A0A7S3ZED6</accession>
<evidence type="ECO:0000256" key="1">
    <source>
        <dbReference type="ARBA" id="ARBA00023002"/>
    </source>
</evidence>
<proteinExistence type="inferred from homology"/>
<name>A0A7S3ZED6_9EUKA</name>
<dbReference type="Gene3D" id="3.40.50.720">
    <property type="entry name" value="NAD(P)-binding Rossmann-like Domain"/>
    <property type="match status" value="1"/>
</dbReference>
<organism evidence="3">
    <name type="scientific">Lotharella globosa</name>
    <dbReference type="NCBI Taxonomy" id="91324"/>
    <lineage>
        <taxon>Eukaryota</taxon>
        <taxon>Sar</taxon>
        <taxon>Rhizaria</taxon>
        <taxon>Cercozoa</taxon>
        <taxon>Chlorarachniophyceae</taxon>
        <taxon>Lotharella</taxon>
    </lineage>
</organism>
<sequence length="182" mass="19648">MESLGDIRGLINCAGIGAPSKVLSRKGKPHKMNIFGFVIKVNLLGTFNVLRLVTREMAKNEPKNGERGVIINTASVAAYEGQIGQASYSASKGGVVSMTLPIARELSYHGIRCNTIAPGLFATPMLAALPEKAKASLAKQCEFPKRLGNPEEFGFLCQHIVENQYINGTVIRIDAGIRMSKM</sequence>
<dbReference type="AlphaFoldDB" id="A0A7S3ZED6"/>
<dbReference type="EMBL" id="HBIV01046675">
    <property type="protein sequence ID" value="CAE0680815.1"/>
    <property type="molecule type" value="Transcribed_RNA"/>
</dbReference>
<dbReference type="GO" id="GO:0016491">
    <property type="term" value="F:oxidoreductase activity"/>
    <property type="evidence" value="ECO:0007669"/>
    <property type="project" value="UniProtKB-KW"/>
</dbReference>